<proteinExistence type="predicted"/>
<dbReference type="EMBL" id="PQXM01000084">
    <property type="protein sequence ID" value="TGO77970.1"/>
    <property type="molecule type" value="Genomic_DNA"/>
</dbReference>
<dbReference type="PANTHER" id="PTHR35910:SF6">
    <property type="entry name" value="2EXR DOMAIN-CONTAINING PROTEIN"/>
    <property type="match status" value="1"/>
</dbReference>
<gene>
    <name evidence="2" type="ORF">BELL_0084g00260</name>
</gene>
<reference evidence="2 3" key="1">
    <citation type="submission" date="2017-12" db="EMBL/GenBank/DDBJ databases">
        <title>Comparative genomics of Botrytis spp.</title>
        <authorList>
            <person name="Valero-Jimenez C.A."/>
            <person name="Tapia P."/>
            <person name="Veloso J."/>
            <person name="Silva-Moreno E."/>
            <person name="Staats M."/>
            <person name="Valdes J.H."/>
            <person name="Van Kan J.A.L."/>
        </authorList>
    </citation>
    <scope>NUCLEOTIDE SEQUENCE [LARGE SCALE GENOMIC DNA]</scope>
    <source>
        <strain evidence="2 3">Be9601</strain>
    </source>
</reference>
<comment type="caution">
    <text evidence="2">The sequence shown here is derived from an EMBL/GenBank/DDBJ whole genome shotgun (WGS) entry which is preliminary data.</text>
</comment>
<evidence type="ECO:0000313" key="2">
    <source>
        <dbReference type="EMBL" id="TGO77970.1"/>
    </source>
</evidence>
<protein>
    <recommendedName>
        <fullName evidence="1">2EXR domain-containing protein</fullName>
    </recommendedName>
</protein>
<sequence>MKYIPGPILDILLVSIQKPDPTTSYYVLNMKAQISLSISSNKEMLKRFKSNGKTKAAQSIGLVPMDLNSQEQITAPINQTFTLFPNLPLELQRKVWEFAAVPIPRAIEIQSKFKENANKYVTSFYEKISIQRRSRFYTITSPIPTNLLHVCSESRNIALRNYSFRTFFRRPFYLNEDTDILWVRGPAIVGFLTRKGSIITQSPREEGTFHNLVSKYKFRHLAIDYQAQHTPFSTWSNFFPGQRDRGWNVSFWSSYILEGPAFEKIYMVYTKPEEQKMAQEEAESMFELGKMCMALWEKDVTVVIPGKYTWYCRATELRRRLGLGFKVPPIEAILDAELMQQFL</sequence>
<dbReference type="AlphaFoldDB" id="A0A4Z1K201"/>
<feature type="domain" description="2EXR" evidence="1">
    <location>
        <begin position="81"/>
        <end position="181"/>
    </location>
</feature>
<name>A0A4Z1K201_9HELO</name>
<accession>A0A4Z1K201</accession>
<organism evidence="2 3">
    <name type="scientific">Botrytis elliptica</name>
    <dbReference type="NCBI Taxonomy" id="278938"/>
    <lineage>
        <taxon>Eukaryota</taxon>
        <taxon>Fungi</taxon>
        <taxon>Dikarya</taxon>
        <taxon>Ascomycota</taxon>
        <taxon>Pezizomycotina</taxon>
        <taxon>Leotiomycetes</taxon>
        <taxon>Helotiales</taxon>
        <taxon>Sclerotiniaceae</taxon>
        <taxon>Botrytis</taxon>
    </lineage>
</organism>
<dbReference type="Pfam" id="PF20150">
    <property type="entry name" value="2EXR"/>
    <property type="match status" value="1"/>
</dbReference>
<dbReference type="InterPro" id="IPR045518">
    <property type="entry name" value="2EXR"/>
</dbReference>
<dbReference type="PANTHER" id="PTHR35910">
    <property type="entry name" value="2EXR DOMAIN-CONTAINING PROTEIN"/>
    <property type="match status" value="1"/>
</dbReference>
<evidence type="ECO:0000259" key="1">
    <source>
        <dbReference type="Pfam" id="PF20150"/>
    </source>
</evidence>
<dbReference type="Proteomes" id="UP000297229">
    <property type="component" value="Unassembled WGS sequence"/>
</dbReference>
<evidence type="ECO:0000313" key="3">
    <source>
        <dbReference type="Proteomes" id="UP000297229"/>
    </source>
</evidence>
<keyword evidence="3" id="KW-1185">Reference proteome</keyword>